<gene>
    <name evidence="4" type="ORF">CVT23_13375</name>
</gene>
<feature type="compositionally biased region" description="Polar residues" evidence="2">
    <location>
        <begin position="220"/>
        <end position="237"/>
    </location>
</feature>
<dbReference type="PANTHER" id="PTHR30329:SF21">
    <property type="entry name" value="LIPOPROTEIN YIAD-RELATED"/>
    <property type="match status" value="1"/>
</dbReference>
<evidence type="ECO:0000313" key="4">
    <source>
        <dbReference type="EMBL" id="PJK29173.1"/>
    </source>
</evidence>
<protein>
    <recommendedName>
        <fullName evidence="3">OmpA-like domain-containing protein</fullName>
    </recommendedName>
</protein>
<name>A0A2M9G0E3_9PROT</name>
<reference evidence="4 5" key="1">
    <citation type="submission" date="2017-11" db="EMBL/GenBank/DDBJ databases">
        <title>Draft genome sequence of Rhizobiales bacterium SY3-13.</title>
        <authorList>
            <person name="Sun C."/>
        </authorList>
    </citation>
    <scope>NUCLEOTIDE SEQUENCE [LARGE SCALE GENOMIC DNA]</scope>
    <source>
        <strain evidence="4 5">SY3-13</strain>
    </source>
</reference>
<proteinExistence type="predicted"/>
<evidence type="ECO:0000256" key="2">
    <source>
        <dbReference type="SAM" id="MobiDB-lite"/>
    </source>
</evidence>
<feature type="compositionally biased region" description="Basic and acidic residues" evidence="2">
    <location>
        <begin position="164"/>
        <end position="176"/>
    </location>
</feature>
<evidence type="ECO:0000259" key="3">
    <source>
        <dbReference type="PROSITE" id="PS51123"/>
    </source>
</evidence>
<evidence type="ECO:0000313" key="5">
    <source>
        <dbReference type="Proteomes" id="UP000229498"/>
    </source>
</evidence>
<dbReference type="PANTHER" id="PTHR30329">
    <property type="entry name" value="STATOR ELEMENT OF FLAGELLAR MOTOR COMPLEX"/>
    <property type="match status" value="1"/>
</dbReference>
<feature type="compositionally biased region" description="Basic and acidic residues" evidence="2">
    <location>
        <begin position="106"/>
        <end position="117"/>
    </location>
</feature>
<keyword evidence="1" id="KW-0472">Membrane</keyword>
<keyword evidence="5" id="KW-1185">Reference proteome</keyword>
<feature type="region of interest" description="Disordered" evidence="2">
    <location>
        <begin position="73"/>
        <end position="291"/>
    </location>
</feature>
<feature type="domain" description="OmpA-like" evidence="3">
    <location>
        <begin position="354"/>
        <end position="475"/>
    </location>
</feature>
<organism evidence="4 5">
    <name type="scientific">Minwuia thermotolerans</name>
    <dbReference type="NCBI Taxonomy" id="2056226"/>
    <lineage>
        <taxon>Bacteria</taxon>
        <taxon>Pseudomonadati</taxon>
        <taxon>Pseudomonadota</taxon>
        <taxon>Alphaproteobacteria</taxon>
        <taxon>Minwuiales</taxon>
        <taxon>Minwuiaceae</taxon>
        <taxon>Minwuia</taxon>
    </lineage>
</organism>
<feature type="compositionally biased region" description="Low complexity" evidence="2">
    <location>
        <begin position="88"/>
        <end position="105"/>
    </location>
</feature>
<feature type="compositionally biased region" description="Low complexity" evidence="2">
    <location>
        <begin position="34"/>
        <end position="43"/>
    </location>
</feature>
<comment type="caution">
    <text evidence="4">The sequence shown here is derived from an EMBL/GenBank/DDBJ whole genome shotgun (WGS) entry which is preliminary data.</text>
</comment>
<sequence>MPDRRPFRGRQINSGPLDCPGICKPRSRGGDGEMSASMSATAATRTHLARAGRLAAVAAALALGACSLPDWADPAGLFEPDYGPAPQPVARAARPASAIPMPAAAQDKEKASPERDVQIVAAPQPPRRVAAAEPRPVTPARAEPRRAPDPSPARPAAEAPAQGERVRVVQAPRDESPTPMIAAMTRGEEPPSFSEEGTLVPRRTSIAADPEVEPRKEDSSQGVITDTRTSLPAQTAMVTPAPTPDRTPDTPQRRPAAVTPQQSPSYSERLREAGIEPRSAASAGGGRVAPGQFPNSVSPVVQQTYHESLNAPRTYEEAIAGARGGGVTRGSAALGEPVVISGEGVYQPAAYAPATRGGRAPDEVILFRHGSVSLSSDDHATIRRIAEQAKRTNARIRIQGHASSRTGEMAVDNHLLANLRVSAARADAVADALAREGIPYERLYIEAKGDNAPIYNEAMPSGEAGNRRAEIYLEY</sequence>
<dbReference type="EMBL" id="PHIG01000036">
    <property type="protein sequence ID" value="PJK29173.1"/>
    <property type="molecule type" value="Genomic_DNA"/>
</dbReference>
<feature type="compositionally biased region" description="Low complexity" evidence="2">
    <location>
        <begin position="127"/>
        <end position="141"/>
    </location>
</feature>
<dbReference type="OrthoDB" id="8438623at2"/>
<dbReference type="InterPro" id="IPR050330">
    <property type="entry name" value="Bact_OuterMem_StrucFunc"/>
</dbReference>
<dbReference type="Gene3D" id="3.30.1330.60">
    <property type="entry name" value="OmpA-like domain"/>
    <property type="match status" value="1"/>
</dbReference>
<dbReference type="GO" id="GO:0016020">
    <property type="term" value="C:membrane"/>
    <property type="evidence" value="ECO:0007669"/>
    <property type="project" value="UniProtKB-UniRule"/>
</dbReference>
<evidence type="ECO:0000256" key="1">
    <source>
        <dbReference type="PROSITE-ProRule" id="PRU00473"/>
    </source>
</evidence>
<dbReference type="InterPro" id="IPR006665">
    <property type="entry name" value="OmpA-like"/>
</dbReference>
<dbReference type="PROSITE" id="PS51123">
    <property type="entry name" value="OMPA_2"/>
    <property type="match status" value="1"/>
</dbReference>
<dbReference type="SUPFAM" id="SSF103088">
    <property type="entry name" value="OmpA-like"/>
    <property type="match status" value="1"/>
</dbReference>
<dbReference type="AlphaFoldDB" id="A0A2M9G0E3"/>
<dbReference type="InterPro" id="IPR036737">
    <property type="entry name" value="OmpA-like_sf"/>
</dbReference>
<feature type="region of interest" description="Disordered" evidence="2">
    <location>
        <begin position="1"/>
        <end position="43"/>
    </location>
</feature>
<dbReference type="Pfam" id="PF00691">
    <property type="entry name" value="OmpA"/>
    <property type="match status" value="1"/>
</dbReference>
<dbReference type="Proteomes" id="UP000229498">
    <property type="component" value="Unassembled WGS sequence"/>
</dbReference>
<accession>A0A2M9G0E3</accession>